<dbReference type="PANTHER" id="PTHR43140:SF1">
    <property type="entry name" value="TYPE I RESTRICTION ENZYME ECOKI SPECIFICITY SUBUNIT"/>
    <property type="match status" value="1"/>
</dbReference>
<keyword evidence="3" id="KW-0238">DNA-binding</keyword>
<dbReference type="Gene3D" id="3.90.220.20">
    <property type="entry name" value="DNA methylase specificity domains"/>
    <property type="match status" value="2"/>
</dbReference>
<feature type="coiled-coil region" evidence="5">
    <location>
        <begin position="401"/>
        <end position="428"/>
    </location>
</feature>
<dbReference type="PANTHER" id="PTHR43140">
    <property type="entry name" value="TYPE-1 RESTRICTION ENZYME ECOKI SPECIFICITY PROTEIN"/>
    <property type="match status" value="1"/>
</dbReference>
<sequence>MNSIKFIRLGKVIERNMEQISIDDNQTYKQVKVRLWGKGVQLRNEVKGHEIMSAKRYIVKPNQFIISKIDARNGASGLIPDELNGAVITGDFLSFNCKVDLILPEYLFWLSKTNWFIEQCVKASSGTTNRVRLNEKKFLEIEIPLPDIQQQKVVINKINNVVGIISKIDSELNEQSELVAELRRAILHQAVQGQVVEQEQNDTPALELLKEIEVEKKELLKNKLMKKPKSLPKVTCDEIPFKIPENWEWVRLGELVSKLGAGKTPLGGDKNYVSSGVKFIRSQNVWNEGLNTDDIAFISEEMNTSMAGSIVESNDILLNITGGSIGRSCLISSDFDIGNVNQHVAIIRLIDPKIRQYIHKCIISPLFQQEIMNVQVGVSREGLSMTKLAKFLIPLPPIEEQERIINKVEELMNVIQLLEQEVMSSRNDNTLLFQKVIQQTFQLDLLKEDIMV</sequence>
<evidence type="ECO:0000313" key="7">
    <source>
        <dbReference type="EMBL" id="KSU89223.1"/>
    </source>
</evidence>
<evidence type="ECO:0000256" key="2">
    <source>
        <dbReference type="ARBA" id="ARBA00022747"/>
    </source>
</evidence>
<evidence type="ECO:0000256" key="4">
    <source>
        <dbReference type="ARBA" id="ARBA00038652"/>
    </source>
</evidence>
<gene>
    <name evidence="7" type="ORF">AS180_03585</name>
</gene>
<comment type="caution">
    <text evidence="7">The sequence shown here is derived from an EMBL/GenBank/DDBJ whole genome shotgun (WGS) entry which is preliminary data.</text>
</comment>
<dbReference type="InterPro" id="IPR000055">
    <property type="entry name" value="Restrct_endonuc_typeI_TRD"/>
</dbReference>
<dbReference type="GO" id="GO:0009307">
    <property type="term" value="P:DNA restriction-modification system"/>
    <property type="evidence" value="ECO:0007669"/>
    <property type="project" value="UniProtKB-KW"/>
</dbReference>
<feature type="domain" description="Type I restriction modification DNA specificity" evidence="6">
    <location>
        <begin position="244"/>
        <end position="420"/>
    </location>
</feature>
<dbReference type="Pfam" id="PF01420">
    <property type="entry name" value="Methylase_S"/>
    <property type="match status" value="2"/>
</dbReference>
<dbReference type="SUPFAM" id="SSF116734">
    <property type="entry name" value="DNA methylase specificity domain"/>
    <property type="match status" value="2"/>
</dbReference>
<evidence type="ECO:0000256" key="1">
    <source>
        <dbReference type="ARBA" id="ARBA00010923"/>
    </source>
</evidence>
<reference evidence="7 8" key="1">
    <citation type="submission" date="2015-11" db="EMBL/GenBank/DDBJ databases">
        <title>Bacillus caseinolyticus sp nov.</title>
        <authorList>
            <person name="Dastager S.G."/>
            <person name="Mawlankar R."/>
        </authorList>
    </citation>
    <scope>NUCLEOTIDE SEQUENCE [LARGE SCALE GENOMIC DNA]</scope>
    <source>
        <strain evidence="7 8">SGD-V-76</strain>
    </source>
</reference>
<dbReference type="AlphaFoldDB" id="A0A0V8JQA6"/>
<dbReference type="InterPro" id="IPR044946">
    <property type="entry name" value="Restrct_endonuc_typeI_TRD_sf"/>
</dbReference>
<organism evidence="7 8">
    <name type="scientific">Priestia veravalensis</name>
    <dbReference type="NCBI Taxonomy" id="1414648"/>
    <lineage>
        <taxon>Bacteria</taxon>
        <taxon>Bacillati</taxon>
        <taxon>Bacillota</taxon>
        <taxon>Bacilli</taxon>
        <taxon>Bacillales</taxon>
        <taxon>Bacillaceae</taxon>
        <taxon>Priestia</taxon>
    </lineage>
</organism>
<keyword evidence="5" id="KW-0175">Coiled coil</keyword>
<protein>
    <recommendedName>
        <fullName evidence="6">Type I restriction modification DNA specificity domain-containing protein</fullName>
    </recommendedName>
</protein>
<evidence type="ECO:0000256" key="5">
    <source>
        <dbReference type="SAM" id="Coils"/>
    </source>
</evidence>
<comment type="similarity">
    <text evidence="1">Belongs to the type-I restriction system S methylase family.</text>
</comment>
<accession>A0A0V8JQA6</accession>
<dbReference type="EMBL" id="LNQP01000008">
    <property type="protein sequence ID" value="KSU89223.1"/>
    <property type="molecule type" value="Genomic_DNA"/>
</dbReference>
<comment type="subunit">
    <text evidence="4">The methyltransferase is composed of M and S polypeptides.</text>
</comment>
<keyword evidence="8" id="KW-1185">Reference proteome</keyword>
<evidence type="ECO:0000259" key="6">
    <source>
        <dbReference type="Pfam" id="PF01420"/>
    </source>
</evidence>
<evidence type="ECO:0000256" key="3">
    <source>
        <dbReference type="ARBA" id="ARBA00023125"/>
    </source>
</evidence>
<feature type="domain" description="Type I restriction modification DNA specificity" evidence="6">
    <location>
        <begin position="5"/>
        <end position="165"/>
    </location>
</feature>
<dbReference type="GO" id="GO:0003677">
    <property type="term" value="F:DNA binding"/>
    <property type="evidence" value="ECO:0007669"/>
    <property type="project" value="UniProtKB-KW"/>
</dbReference>
<dbReference type="RefSeq" id="WP_062686415.1">
    <property type="nucleotide sequence ID" value="NZ_KQ758630.1"/>
</dbReference>
<keyword evidence="2" id="KW-0680">Restriction system</keyword>
<dbReference type="InterPro" id="IPR051212">
    <property type="entry name" value="Type-I_RE_S_subunit"/>
</dbReference>
<evidence type="ECO:0000313" key="8">
    <source>
        <dbReference type="Proteomes" id="UP000053681"/>
    </source>
</evidence>
<dbReference type="CDD" id="cd17256">
    <property type="entry name" value="RMtype1_S_EcoJA65PI-TRD1-CR1_like"/>
    <property type="match status" value="1"/>
</dbReference>
<name>A0A0V8JQA6_9BACI</name>
<dbReference type="Proteomes" id="UP000053681">
    <property type="component" value="Unassembled WGS sequence"/>
</dbReference>
<proteinExistence type="inferred from homology"/>